<dbReference type="RefSeq" id="WP_223471056.1">
    <property type="nucleotide sequence ID" value="NZ_JAFBIL020000011.1"/>
</dbReference>
<dbReference type="InterPro" id="IPR029016">
    <property type="entry name" value="GAF-like_dom_sf"/>
</dbReference>
<reference evidence="3 4" key="1">
    <citation type="submission" date="2021-08" db="EMBL/GenBank/DDBJ databases">
        <title>Massilia sp. R798.</title>
        <authorList>
            <person name="Baek J.H."/>
            <person name="Jung H.S."/>
            <person name="Kim K.R."/>
            <person name="Jeon C.O."/>
        </authorList>
    </citation>
    <scope>NUCLEOTIDE SEQUENCE [LARGE SCALE GENOMIC DNA]</scope>
    <source>
        <strain evidence="3 4">R798</strain>
    </source>
</reference>
<dbReference type="CDD" id="cd01949">
    <property type="entry name" value="GGDEF"/>
    <property type="match status" value="1"/>
</dbReference>
<dbReference type="SMART" id="SM00065">
    <property type="entry name" value="GAF"/>
    <property type="match status" value="1"/>
</dbReference>
<protein>
    <submittedName>
        <fullName evidence="3">Diguanylate cyclase</fullName>
        <ecNumber evidence="3">2.7.7.65</ecNumber>
    </submittedName>
</protein>
<dbReference type="CDD" id="cd00130">
    <property type="entry name" value="PAS"/>
    <property type="match status" value="1"/>
</dbReference>
<dbReference type="NCBIfam" id="TIGR00229">
    <property type="entry name" value="sensory_box"/>
    <property type="match status" value="1"/>
</dbReference>
<evidence type="ECO:0000259" key="1">
    <source>
        <dbReference type="PROSITE" id="PS50112"/>
    </source>
</evidence>
<dbReference type="SMART" id="SM00091">
    <property type="entry name" value="PAS"/>
    <property type="match status" value="1"/>
</dbReference>
<gene>
    <name evidence="3" type="ORF">I4X03_022190</name>
</gene>
<dbReference type="Gene3D" id="3.30.450.20">
    <property type="entry name" value="PAS domain"/>
    <property type="match status" value="1"/>
</dbReference>
<dbReference type="InterPro" id="IPR043128">
    <property type="entry name" value="Rev_trsase/Diguanyl_cyclase"/>
</dbReference>
<sequence>MTIRAFTPPPGFVDLLLDAVCVVDSDGRFLFASAACERIFGYRPDEMVGTLMIDMVAPEDRGRTLEAARQIMGGDAKPGFENCYLRKDGSRVHILWSARWSAPDQVRIAVAHDITERKRAEAVQKALYAISEAVHTAGDLSALFPHIHRIINTLLPATGLTIALFDPACQQLDFPYHAHGADDESARAAAAHHALCEYVSKTGEPLLLRRTGTERLPDWLSDAAAQVAPCWLGLPLVSGKGVIGALAVMEMADSPCYSERDQELMQFVSAQIATAIERKQLDSELRHMAQHDALTGLPNRTVLHDRLNTSLAHARRNNRGISLLYIDLDRFKSINDLHGHETGDKLLKEVARRINGCLRDADTVARVGGDEFVVLLDGDCEQGDAERVAEKIRAECAGIRIRDLDLVITPSIGIAVYPDNGENAQQLLRYADDAMYRMKKKGRDGR</sequence>
<dbReference type="InterPro" id="IPR029787">
    <property type="entry name" value="Nucleotide_cyclase"/>
</dbReference>
<feature type="domain" description="PAS" evidence="1">
    <location>
        <begin position="13"/>
        <end position="75"/>
    </location>
</feature>
<dbReference type="InterPro" id="IPR000160">
    <property type="entry name" value="GGDEF_dom"/>
</dbReference>
<dbReference type="PROSITE" id="PS50112">
    <property type="entry name" value="PAS"/>
    <property type="match status" value="1"/>
</dbReference>
<dbReference type="InterPro" id="IPR003018">
    <property type="entry name" value="GAF"/>
</dbReference>
<dbReference type="Pfam" id="PF13185">
    <property type="entry name" value="GAF_2"/>
    <property type="match status" value="1"/>
</dbReference>
<evidence type="ECO:0000313" key="3">
    <source>
        <dbReference type="EMBL" id="MBZ2209982.1"/>
    </source>
</evidence>
<comment type="caution">
    <text evidence="3">The sequence shown here is derived from an EMBL/GenBank/DDBJ whole genome shotgun (WGS) entry which is preliminary data.</text>
</comment>
<keyword evidence="4" id="KW-1185">Reference proteome</keyword>
<dbReference type="Pfam" id="PF08448">
    <property type="entry name" value="PAS_4"/>
    <property type="match status" value="1"/>
</dbReference>
<dbReference type="SUPFAM" id="SSF55781">
    <property type="entry name" value="GAF domain-like"/>
    <property type="match status" value="1"/>
</dbReference>
<keyword evidence="3" id="KW-0548">Nucleotidyltransferase</keyword>
<dbReference type="Proteomes" id="UP000809349">
    <property type="component" value="Unassembled WGS sequence"/>
</dbReference>
<evidence type="ECO:0000313" key="4">
    <source>
        <dbReference type="Proteomes" id="UP000809349"/>
    </source>
</evidence>
<evidence type="ECO:0000259" key="2">
    <source>
        <dbReference type="PROSITE" id="PS50887"/>
    </source>
</evidence>
<dbReference type="Gene3D" id="3.30.70.270">
    <property type="match status" value="1"/>
</dbReference>
<dbReference type="InterPro" id="IPR052155">
    <property type="entry name" value="Biofilm_reg_signaling"/>
</dbReference>
<dbReference type="PANTHER" id="PTHR44757">
    <property type="entry name" value="DIGUANYLATE CYCLASE DGCP"/>
    <property type="match status" value="1"/>
</dbReference>
<feature type="domain" description="GGDEF" evidence="2">
    <location>
        <begin position="319"/>
        <end position="446"/>
    </location>
</feature>
<proteinExistence type="predicted"/>
<dbReference type="InterPro" id="IPR035965">
    <property type="entry name" value="PAS-like_dom_sf"/>
</dbReference>
<dbReference type="Pfam" id="PF00990">
    <property type="entry name" value="GGDEF"/>
    <property type="match status" value="1"/>
</dbReference>
<dbReference type="EC" id="2.7.7.65" evidence="3"/>
<keyword evidence="3" id="KW-0808">Transferase</keyword>
<dbReference type="EMBL" id="JAFBIL020000011">
    <property type="protein sequence ID" value="MBZ2209982.1"/>
    <property type="molecule type" value="Genomic_DNA"/>
</dbReference>
<dbReference type="Gene3D" id="3.30.450.40">
    <property type="match status" value="1"/>
</dbReference>
<dbReference type="SUPFAM" id="SSF55073">
    <property type="entry name" value="Nucleotide cyclase"/>
    <property type="match status" value="1"/>
</dbReference>
<dbReference type="SUPFAM" id="SSF55785">
    <property type="entry name" value="PYP-like sensor domain (PAS domain)"/>
    <property type="match status" value="1"/>
</dbReference>
<dbReference type="NCBIfam" id="TIGR00254">
    <property type="entry name" value="GGDEF"/>
    <property type="match status" value="1"/>
</dbReference>
<name>A0ABS7SVK7_9BURK</name>
<dbReference type="InterPro" id="IPR000014">
    <property type="entry name" value="PAS"/>
</dbReference>
<dbReference type="PROSITE" id="PS50887">
    <property type="entry name" value="GGDEF"/>
    <property type="match status" value="1"/>
</dbReference>
<dbReference type="InterPro" id="IPR013656">
    <property type="entry name" value="PAS_4"/>
</dbReference>
<dbReference type="GO" id="GO:0052621">
    <property type="term" value="F:diguanylate cyclase activity"/>
    <property type="evidence" value="ECO:0007669"/>
    <property type="project" value="UniProtKB-EC"/>
</dbReference>
<dbReference type="SMART" id="SM00267">
    <property type="entry name" value="GGDEF"/>
    <property type="match status" value="1"/>
</dbReference>
<accession>A0ABS7SVK7</accession>
<organism evidence="3 4">
    <name type="scientific">Massilia soli</name>
    <dbReference type="NCBI Taxonomy" id="2792854"/>
    <lineage>
        <taxon>Bacteria</taxon>
        <taxon>Pseudomonadati</taxon>
        <taxon>Pseudomonadota</taxon>
        <taxon>Betaproteobacteria</taxon>
        <taxon>Burkholderiales</taxon>
        <taxon>Oxalobacteraceae</taxon>
        <taxon>Telluria group</taxon>
        <taxon>Massilia</taxon>
    </lineage>
</organism>
<dbReference type="PANTHER" id="PTHR44757:SF2">
    <property type="entry name" value="BIOFILM ARCHITECTURE MAINTENANCE PROTEIN MBAA"/>
    <property type="match status" value="1"/>
</dbReference>